<dbReference type="GO" id="GO:0010225">
    <property type="term" value="P:response to UV-C"/>
    <property type="evidence" value="ECO:0007669"/>
    <property type="project" value="EnsemblProtists"/>
</dbReference>
<evidence type="ECO:0000313" key="21">
    <source>
        <dbReference type="Proteomes" id="UP000001064"/>
    </source>
</evidence>
<dbReference type="InterPro" id="IPR012982">
    <property type="entry name" value="PARP1-like_PADR1_Zn_ribbon"/>
</dbReference>
<keyword evidence="11" id="KW-0238">DNA-binding</keyword>
<keyword evidence="10 15" id="KW-0520">NAD</keyword>
<dbReference type="VEuPathDB" id="AmoebaDB:DICPUDRAFT_41865"/>
<dbReference type="SUPFAM" id="SSF56399">
    <property type="entry name" value="ADP-ribosylation"/>
    <property type="match status" value="1"/>
</dbReference>
<dbReference type="EC" id="2.4.2.-" evidence="15"/>
<evidence type="ECO:0000259" key="17">
    <source>
        <dbReference type="PROSITE" id="PS51059"/>
    </source>
</evidence>
<dbReference type="SUPFAM" id="SSF142921">
    <property type="entry name" value="WGR domain-like"/>
    <property type="match status" value="1"/>
</dbReference>
<comment type="subcellular location">
    <subcellularLocation>
        <location evidence="1">Nucleus</location>
    </subcellularLocation>
</comment>
<keyword evidence="6" id="KW-0677">Repeat</keyword>
<evidence type="ECO:0000259" key="16">
    <source>
        <dbReference type="PROSITE" id="PS50064"/>
    </source>
</evidence>
<dbReference type="PROSITE" id="PS51059">
    <property type="entry name" value="PARP_CATALYTIC"/>
    <property type="match status" value="1"/>
</dbReference>
<dbReference type="CDD" id="cd07997">
    <property type="entry name" value="WGR_PARP"/>
    <property type="match status" value="1"/>
</dbReference>
<sequence length="774" mass="88681">MEKEKFVQHEDLRHQVEYSKSNRSSCKKCRSTIAMNAIRIGVETPSRVFDGYDVKWYHLSCVDFAKSKVFYINQLKHYELLRWDDQINIRAVLKQSDDNLDSSLKTYYDEVWRVKDIIGEQLKPAIIKKLFLENYPKLDSLSPNYNLHFLADGLVFGRNGPCPTCNGLTVLYDGKNYYCRGYTSSFSRCNWHGSSNKRYRWVLDKSVIPSSAKFFKDFHFSHIHPHENLDLESIVPLGSTSNWIDNEGNNEELIDSEPSAKTFLFKDNIKKDSVLLKVDPEFSKAKSGEIVVKNDEEYGDYAFNISMSYTDLVHNNNSFYILQLIKVRSTYWVYCRWGRIGTSSGGTMEHDHSSFASASKEFEERFEDKSGVKWSERANYKKQNGKYYLVDLEDNVSTDDYYDGSSSEPQPSFDTKPSKLPVAVQELVKTLFDSDLMKKQLSALQFDEKKMPLGKISQNQVKMAYKALTQIQDIIETDEKENPLKQSQLMEASSRFYTIIPHSFSSIGSKIPVINSTELLIKSMRLVDALSEIEVANNLRKLSQKASSGNSIDDNYSILNSKLEALSRESSLFKNVEDYLLSTTDPNIENLSNFEIQDIFSVERNGEEEQFKQWEFNQRMLLFHGSRITNWIGILSNGFRIAPPEAPKTGYRAGKGLYFADTINVSLGYCYPTKEYPVAVLSICDVALGSSLPIYQDTYMEEPMYGFNSTKAIGKKAPALFDSLRGSNSFEEESTIQVGPIIESSVITSFTHNEYVIYNKSQCRTKYLVLLKLK</sequence>
<keyword evidence="12" id="KW-0539">Nucleus</keyword>
<feature type="domain" description="WGR" evidence="19">
    <location>
        <begin position="287"/>
        <end position="387"/>
    </location>
</feature>
<evidence type="ECO:0000256" key="6">
    <source>
        <dbReference type="ARBA" id="ARBA00022737"/>
    </source>
</evidence>
<name>F1A0Y8_DICPU</name>
<dbReference type="Proteomes" id="UP000001064">
    <property type="component" value="Unassembled WGS sequence"/>
</dbReference>
<dbReference type="EMBL" id="GL871354">
    <property type="protein sequence ID" value="EGC30151.1"/>
    <property type="molecule type" value="Genomic_DNA"/>
</dbReference>
<evidence type="ECO:0000256" key="2">
    <source>
        <dbReference type="ARBA" id="ARBA00022676"/>
    </source>
</evidence>
<evidence type="ECO:0000313" key="20">
    <source>
        <dbReference type="EMBL" id="EGC30151.1"/>
    </source>
</evidence>
<dbReference type="Pfam" id="PF02877">
    <property type="entry name" value="PARP_reg"/>
    <property type="match status" value="1"/>
</dbReference>
<evidence type="ECO:0000256" key="11">
    <source>
        <dbReference type="ARBA" id="ARBA00023125"/>
    </source>
</evidence>
<dbReference type="GeneID" id="10511105"/>
<evidence type="ECO:0000256" key="3">
    <source>
        <dbReference type="ARBA" id="ARBA00022679"/>
    </source>
</evidence>
<evidence type="ECO:0000259" key="19">
    <source>
        <dbReference type="PROSITE" id="PS51977"/>
    </source>
</evidence>
<dbReference type="GO" id="GO:0003950">
    <property type="term" value="F:NAD+ poly-ADP-ribosyltransferase activity"/>
    <property type="evidence" value="ECO:0000318"/>
    <property type="project" value="GO_Central"/>
</dbReference>
<evidence type="ECO:0000256" key="13">
    <source>
        <dbReference type="ARBA" id="ARBA00024347"/>
    </source>
</evidence>
<dbReference type="RefSeq" id="XP_003293334.1">
    <property type="nucleotide sequence ID" value="XM_003293286.1"/>
</dbReference>
<dbReference type="GO" id="GO:0016779">
    <property type="term" value="F:nucleotidyltransferase activity"/>
    <property type="evidence" value="ECO:0007669"/>
    <property type="project" value="UniProtKB-KW"/>
</dbReference>
<keyword evidence="5" id="KW-0479">Metal-binding</keyword>
<dbReference type="GO" id="GO:0003677">
    <property type="term" value="F:DNA binding"/>
    <property type="evidence" value="ECO:0007669"/>
    <property type="project" value="UniProtKB-KW"/>
</dbReference>
<evidence type="ECO:0000256" key="1">
    <source>
        <dbReference type="ARBA" id="ARBA00004123"/>
    </source>
</evidence>
<proteinExistence type="inferred from homology"/>
<dbReference type="Pfam" id="PF05406">
    <property type="entry name" value="WGR"/>
    <property type="match status" value="1"/>
</dbReference>
<evidence type="ECO:0000256" key="12">
    <source>
        <dbReference type="ARBA" id="ARBA00023242"/>
    </source>
</evidence>
<dbReference type="KEGG" id="dpp:DICPUDRAFT_41865"/>
<dbReference type="InterPro" id="IPR036957">
    <property type="entry name" value="Znf_PARP_sf"/>
</dbReference>
<dbReference type="Pfam" id="PF00645">
    <property type="entry name" value="zf-PARP"/>
    <property type="match status" value="1"/>
</dbReference>
<dbReference type="SMART" id="SM01336">
    <property type="entry name" value="zf-PARP"/>
    <property type="match status" value="1"/>
</dbReference>
<dbReference type="InterPro" id="IPR008893">
    <property type="entry name" value="WGR_domain"/>
</dbReference>
<dbReference type="GO" id="GO:0008270">
    <property type="term" value="F:zinc ion binding"/>
    <property type="evidence" value="ECO:0007669"/>
    <property type="project" value="UniProtKB-KW"/>
</dbReference>
<dbReference type="InterPro" id="IPR001510">
    <property type="entry name" value="Znf_PARP"/>
</dbReference>
<dbReference type="FunCoup" id="F1A0Y8">
    <property type="interactions" value="79"/>
</dbReference>
<dbReference type="SUPFAM" id="SSF57716">
    <property type="entry name" value="Glucocorticoid receptor-like (DNA-binding domain)"/>
    <property type="match status" value="1"/>
</dbReference>
<dbReference type="Pfam" id="PF08063">
    <property type="entry name" value="Zn_ribbon_PADR1"/>
    <property type="match status" value="1"/>
</dbReference>
<dbReference type="FunFam" id="1.20.142.10:FF:000002">
    <property type="entry name" value="Poly [ADP-ribose] polymerase"/>
    <property type="match status" value="1"/>
</dbReference>
<evidence type="ECO:0000256" key="9">
    <source>
        <dbReference type="ARBA" id="ARBA00022833"/>
    </source>
</evidence>
<dbReference type="SMART" id="SM01335">
    <property type="entry name" value="PADR1"/>
    <property type="match status" value="1"/>
</dbReference>
<dbReference type="InParanoid" id="F1A0Y8"/>
<dbReference type="PANTHER" id="PTHR10459">
    <property type="entry name" value="DNA LIGASE"/>
    <property type="match status" value="1"/>
</dbReference>
<evidence type="ECO:0000256" key="10">
    <source>
        <dbReference type="ARBA" id="ARBA00023027"/>
    </source>
</evidence>
<dbReference type="CDD" id="cd01437">
    <property type="entry name" value="parp_like"/>
    <property type="match status" value="1"/>
</dbReference>
<dbReference type="SMART" id="SM00773">
    <property type="entry name" value="WGR"/>
    <property type="match status" value="1"/>
</dbReference>
<feature type="domain" description="PARP alpha-helical" evidence="18">
    <location>
        <begin position="417"/>
        <end position="541"/>
    </location>
</feature>
<dbReference type="InterPro" id="IPR012317">
    <property type="entry name" value="Poly(ADP-ribose)pol_cat_dom"/>
</dbReference>
<dbReference type="Gene3D" id="3.90.228.10">
    <property type="match status" value="1"/>
</dbReference>
<dbReference type="InterPro" id="IPR036930">
    <property type="entry name" value="WGR_dom_sf"/>
</dbReference>
<dbReference type="PANTHER" id="PTHR10459:SF43">
    <property type="entry name" value="POLY [ADP-RIBOSE] POLYMERASE"/>
    <property type="match status" value="1"/>
</dbReference>
<keyword evidence="9" id="KW-0862">Zinc</keyword>
<dbReference type="Pfam" id="PF00644">
    <property type="entry name" value="PARP"/>
    <property type="match status" value="1"/>
</dbReference>
<evidence type="ECO:0000256" key="14">
    <source>
        <dbReference type="ARBA" id="ARBA00033987"/>
    </source>
</evidence>
<dbReference type="Gene3D" id="1.20.142.10">
    <property type="entry name" value="Poly(ADP-ribose) polymerase, regulatory domain"/>
    <property type="match status" value="1"/>
</dbReference>
<evidence type="ECO:0000256" key="8">
    <source>
        <dbReference type="ARBA" id="ARBA00022771"/>
    </source>
</evidence>
<organism evidence="20 21">
    <name type="scientific">Dictyostelium purpureum</name>
    <name type="common">Slime mold</name>
    <dbReference type="NCBI Taxonomy" id="5786"/>
    <lineage>
        <taxon>Eukaryota</taxon>
        <taxon>Amoebozoa</taxon>
        <taxon>Evosea</taxon>
        <taxon>Eumycetozoa</taxon>
        <taxon>Dictyostelia</taxon>
        <taxon>Dictyosteliales</taxon>
        <taxon>Dictyosteliaceae</taxon>
        <taxon>Dictyostelium</taxon>
    </lineage>
</organism>
<protein>
    <recommendedName>
        <fullName evidence="15">Poly [ADP-ribose] polymerase</fullName>
        <shortName evidence="15">PARP</shortName>
        <ecNumber evidence="15">2.4.2.-</ecNumber>
    </recommendedName>
</protein>
<comment type="catalytic activity">
    <reaction evidence="14">
        <text>NAD(+) + (ADP-D-ribosyl)n-acceptor = nicotinamide + (ADP-D-ribosyl)n+1-acceptor + H(+).</text>
        <dbReference type="EC" id="2.4.2.30"/>
    </reaction>
</comment>
<dbReference type="eggNOG" id="KOG1037">
    <property type="taxonomic scope" value="Eukaryota"/>
</dbReference>
<dbReference type="Gene3D" id="3.90.640.80">
    <property type="match status" value="1"/>
</dbReference>
<dbReference type="SUPFAM" id="SSF47587">
    <property type="entry name" value="Domain of poly(ADP-ribose) polymerase"/>
    <property type="match status" value="1"/>
</dbReference>
<dbReference type="PROSITE" id="PS50064">
    <property type="entry name" value="ZF_PARP_2"/>
    <property type="match status" value="1"/>
</dbReference>
<dbReference type="OrthoDB" id="429950at2759"/>
<dbReference type="PROSITE" id="PS51060">
    <property type="entry name" value="PARP_ALPHA_HD"/>
    <property type="match status" value="1"/>
</dbReference>
<dbReference type="GO" id="GO:0005730">
    <property type="term" value="C:nucleolus"/>
    <property type="evidence" value="ECO:0000318"/>
    <property type="project" value="GO_Central"/>
</dbReference>
<evidence type="ECO:0000256" key="15">
    <source>
        <dbReference type="RuleBase" id="RU362114"/>
    </source>
</evidence>
<dbReference type="Gene3D" id="3.30.1740.10">
    <property type="entry name" value="Zinc finger, PARP-type"/>
    <property type="match status" value="1"/>
</dbReference>
<keyword evidence="21" id="KW-1185">Reference proteome</keyword>
<dbReference type="GO" id="GO:0006302">
    <property type="term" value="P:double-strand break repair"/>
    <property type="evidence" value="ECO:0000318"/>
    <property type="project" value="GO_Central"/>
</dbReference>
<accession>F1A0Y8</accession>
<dbReference type="InterPro" id="IPR004102">
    <property type="entry name" value="Poly(ADP-ribose)pol_reg_dom"/>
</dbReference>
<dbReference type="AlphaFoldDB" id="F1A0Y8"/>
<evidence type="ECO:0000259" key="18">
    <source>
        <dbReference type="PROSITE" id="PS51060"/>
    </source>
</evidence>
<dbReference type="GO" id="GO:0010421">
    <property type="term" value="P:hydrogen peroxide-mediated programmed cell death"/>
    <property type="evidence" value="ECO:0007669"/>
    <property type="project" value="EnsemblProtists"/>
</dbReference>
<dbReference type="FunFam" id="3.90.228.10:FF:000017">
    <property type="entry name" value="Poly [ADP-ribose] polymerase"/>
    <property type="match status" value="1"/>
</dbReference>
<feature type="domain" description="PARP catalytic" evidence="17">
    <location>
        <begin position="550"/>
        <end position="774"/>
    </location>
</feature>
<dbReference type="GO" id="GO:0000012">
    <property type="term" value="P:single strand break repair"/>
    <property type="evidence" value="ECO:0007669"/>
    <property type="project" value="EnsemblProtists"/>
</dbReference>
<dbReference type="STRING" id="5786.F1A0Y8"/>
<reference evidence="21" key="1">
    <citation type="journal article" date="2011" name="Genome Biol.">
        <title>Comparative genomics of the social amoebae Dictyostelium discoideum and Dictyostelium purpureum.</title>
        <authorList>
            <consortium name="US DOE Joint Genome Institute (JGI-PGF)"/>
            <person name="Sucgang R."/>
            <person name="Kuo A."/>
            <person name="Tian X."/>
            <person name="Salerno W."/>
            <person name="Parikh A."/>
            <person name="Feasley C.L."/>
            <person name="Dalin E."/>
            <person name="Tu H."/>
            <person name="Huang E."/>
            <person name="Barry K."/>
            <person name="Lindquist E."/>
            <person name="Shapiro H."/>
            <person name="Bruce D."/>
            <person name="Schmutz J."/>
            <person name="Salamov A."/>
            <person name="Fey P."/>
            <person name="Gaudet P."/>
            <person name="Anjard C."/>
            <person name="Babu M.M."/>
            <person name="Basu S."/>
            <person name="Bushmanova Y."/>
            <person name="van der Wel H."/>
            <person name="Katoh-Kurasawa M."/>
            <person name="Dinh C."/>
            <person name="Coutinho P.M."/>
            <person name="Saito T."/>
            <person name="Elias M."/>
            <person name="Schaap P."/>
            <person name="Kay R.R."/>
            <person name="Henrissat B."/>
            <person name="Eichinger L."/>
            <person name="Rivero F."/>
            <person name="Putnam N.H."/>
            <person name="West C.M."/>
            <person name="Loomis W.F."/>
            <person name="Chisholm R.L."/>
            <person name="Shaulsky G."/>
            <person name="Strassmann J.E."/>
            <person name="Queller D.C."/>
            <person name="Kuspa A."/>
            <person name="Grigoriev I.V."/>
        </authorList>
    </citation>
    <scope>NUCLEOTIDE SEQUENCE [LARGE SCALE GENOMIC DNA]</scope>
    <source>
        <strain evidence="21">QSDP1</strain>
    </source>
</reference>
<evidence type="ECO:0000256" key="5">
    <source>
        <dbReference type="ARBA" id="ARBA00022723"/>
    </source>
</evidence>
<evidence type="ECO:0000256" key="7">
    <source>
        <dbReference type="ARBA" id="ARBA00022765"/>
    </source>
</evidence>
<keyword evidence="4" id="KW-0548">Nucleotidyltransferase</keyword>
<comment type="similarity">
    <text evidence="13">Belongs to the ARTD/PARP family.</text>
</comment>
<keyword evidence="8" id="KW-0863">Zinc-finger</keyword>
<keyword evidence="2 15" id="KW-0328">Glycosyltransferase</keyword>
<dbReference type="PROSITE" id="PS51977">
    <property type="entry name" value="WGR"/>
    <property type="match status" value="1"/>
</dbReference>
<dbReference type="OMA" id="THNEYVI"/>
<dbReference type="InterPro" id="IPR050800">
    <property type="entry name" value="ARTD/PARP"/>
</dbReference>
<gene>
    <name evidence="20" type="ORF">DICPUDRAFT_41865</name>
</gene>
<evidence type="ECO:0000256" key="4">
    <source>
        <dbReference type="ARBA" id="ARBA00022695"/>
    </source>
</evidence>
<feature type="domain" description="PARP-type" evidence="16">
    <location>
        <begin position="14"/>
        <end position="97"/>
    </location>
</feature>
<dbReference type="FunFam" id="3.30.1740.10:FF:000007">
    <property type="entry name" value="Poly [ADP-ribose] polymerase"/>
    <property type="match status" value="1"/>
</dbReference>
<keyword evidence="3 15" id="KW-0808">Transferase</keyword>
<dbReference type="PROSITE" id="PS52007">
    <property type="entry name" value="PADR1"/>
    <property type="match status" value="1"/>
</dbReference>
<dbReference type="GO" id="GO:0010918">
    <property type="term" value="P:positive regulation of mitochondrial membrane potential"/>
    <property type="evidence" value="ECO:0007669"/>
    <property type="project" value="EnsemblProtists"/>
</dbReference>
<dbReference type="InterPro" id="IPR036616">
    <property type="entry name" value="Poly(ADP-ribose)pol_reg_dom_sf"/>
</dbReference>
<keyword evidence="7" id="KW-0013">ADP-ribosylation</keyword>